<evidence type="ECO:0000256" key="1">
    <source>
        <dbReference type="SAM" id="MobiDB-lite"/>
    </source>
</evidence>
<accession>A0A9P6DZ83</accession>
<evidence type="ECO:0000313" key="2">
    <source>
        <dbReference type="EMBL" id="KAF9520266.1"/>
    </source>
</evidence>
<dbReference type="EMBL" id="MU128912">
    <property type="protein sequence ID" value="KAF9520266.1"/>
    <property type="molecule type" value="Genomic_DNA"/>
</dbReference>
<name>A0A9P6DZ83_9AGAM</name>
<organism evidence="2 3">
    <name type="scientific">Hydnum rufescens UP504</name>
    <dbReference type="NCBI Taxonomy" id="1448309"/>
    <lineage>
        <taxon>Eukaryota</taxon>
        <taxon>Fungi</taxon>
        <taxon>Dikarya</taxon>
        <taxon>Basidiomycota</taxon>
        <taxon>Agaricomycotina</taxon>
        <taxon>Agaricomycetes</taxon>
        <taxon>Cantharellales</taxon>
        <taxon>Hydnaceae</taxon>
        <taxon>Hydnum</taxon>
    </lineage>
</organism>
<gene>
    <name evidence="2" type="ORF">BS47DRAFT_748647</name>
</gene>
<reference evidence="2" key="1">
    <citation type="journal article" date="2020" name="Nat. Commun.">
        <title>Large-scale genome sequencing of mycorrhizal fungi provides insights into the early evolution of symbiotic traits.</title>
        <authorList>
            <person name="Miyauchi S."/>
            <person name="Kiss E."/>
            <person name="Kuo A."/>
            <person name="Drula E."/>
            <person name="Kohler A."/>
            <person name="Sanchez-Garcia M."/>
            <person name="Morin E."/>
            <person name="Andreopoulos B."/>
            <person name="Barry K.W."/>
            <person name="Bonito G."/>
            <person name="Buee M."/>
            <person name="Carver A."/>
            <person name="Chen C."/>
            <person name="Cichocki N."/>
            <person name="Clum A."/>
            <person name="Culley D."/>
            <person name="Crous P.W."/>
            <person name="Fauchery L."/>
            <person name="Girlanda M."/>
            <person name="Hayes R.D."/>
            <person name="Keri Z."/>
            <person name="LaButti K."/>
            <person name="Lipzen A."/>
            <person name="Lombard V."/>
            <person name="Magnuson J."/>
            <person name="Maillard F."/>
            <person name="Murat C."/>
            <person name="Nolan M."/>
            <person name="Ohm R.A."/>
            <person name="Pangilinan J."/>
            <person name="Pereira M.F."/>
            <person name="Perotto S."/>
            <person name="Peter M."/>
            <person name="Pfister S."/>
            <person name="Riley R."/>
            <person name="Sitrit Y."/>
            <person name="Stielow J.B."/>
            <person name="Szollosi G."/>
            <person name="Zifcakova L."/>
            <person name="Stursova M."/>
            <person name="Spatafora J.W."/>
            <person name="Tedersoo L."/>
            <person name="Vaario L.M."/>
            <person name="Yamada A."/>
            <person name="Yan M."/>
            <person name="Wang P."/>
            <person name="Xu J."/>
            <person name="Bruns T."/>
            <person name="Baldrian P."/>
            <person name="Vilgalys R."/>
            <person name="Dunand C."/>
            <person name="Henrissat B."/>
            <person name="Grigoriev I.V."/>
            <person name="Hibbett D."/>
            <person name="Nagy L.G."/>
            <person name="Martin F.M."/>
        </authorList>
    </citation>
    <scope>NUCLEOTIDE SEQUENCE</scope>
    <source>
        <strain evidence="2">UP504</strain>
    </source>
</reference>
<proteinExistence type="predicted"/>
<dbReference type="AlphaFoldDB" id="A0A9P6DZ83"/>
<dbReference type="Proteomes" id="UP000886523">
    <property type="component" value="Unassembled WGS sequence"/>
</dbReference>
<protein>
    <submittedName>
        <fullName evidence="2">Uncharacterized protein</fullName>
    </submittedName>
</protein>
<evidence type="ECO:0000313" key="3">
    <source>
        <dbReference type="Proteomes" id="UP000886523"/>
    </source>
</evidence>
<keyword evidence="3" id="KW-1185">Reference proteome</keyword>
<sequence>MHSRHALYGRPDHRIYLALGRSPRIPTAPMQHARSRLRTRRRKHLLLPPISPTQQPHPHDRIHAQRPGPWPKSSHPLHSRPHSPLLLFIIPLLSSSRKEHAPSIHCSAWTDCANFGADFFLPEKMPPVSRISTFGLGSYTRHHVSMLIATHGSTTPLVLTRPGSEDEKGDMVTVKMGVHDPDLENIMWLSGRLAWDEVSGRLCVPSRDSDSVVVLEY</sequence>
<feature type="region of interest" description="Disordered" evidence="1">
    <location>
        <begin position="48"/>
        <end position="78"/>
    </location>
</feature>
<comment type="caution">
    <text evidence="2">The sequence shown here is derived from an EMBL/GenBank/DDBJ whole genome shotgun (WGS) entry which is preliminary data.</text>
</comment>